<sequence length="155" mass="16649">MQLNSMEDFQRDISYRLLKQPDGTALLTATMKDRFHDVLLEVRVEVATMKIISAEADFRRSPTPDCRNVSGRMAGLTGFVIGRGLQRKVAEVLGGSTGCGNMRNLLMGLLPLALNLGAAAGVTDEAEMLDAIHEKLVGTCAGYVAPPVKKTGEGE</sequence>
<gene>
    <name evidence="1" type="ORF">JFN90_20580</name>
</gene>
<name>A0ABS0YXR3_9BACT</name>
<comment type="caution">
    <text evidence="1">The sequence shown here is derived from an EMBL/GenBank/DDBJ whole genome shotgun (WGS) entry which is preliminary data.</text>
</comment>
<dbReference type="Pfam" id="PF11136">
    <property type="entry name" value="DUF2889"/>
    <property type="match status" value="1"/>
</dbReference>
<reference evidence="1 2" key="1">
    <citation type="submission" date="2020-12" db="EMBL/GenBank/DDBJ databases">
        <title>Geomonas sp. Red259, isolated from paddy soil.</title>
        <authorList>
            <person name="Xu Z."/>
            <person name="Zhang Z."/>
            <person name="Masuda Y."/>
            <person name="Itoh H."/>
            <person name="Senoo K."/>
        </authorList>
    </citation>
    <scope>NUCLEOTIDE SEQUENCE [LARGE SCALE GENOMIC DNA]</scope>
    <source>
        <strain evidence="1 2">Red259</strain>
    </source>
</reference>
<dbReference type="Proteomes" id="UP000641025">
    <property type="component" value="Unassembled WGS sequence"/>
</dbReference>
<dbReference type="EMBL" id="JAEMHK010000020">
    <property type="protein sequence ID" value="MBJ6802532.1"/>
    <property type="molecule type" value="Genomic_DNA"/>
</dbReference>
<organism evidence="1 2">
    <name type="scientific">Geomonas propionica</name>
    <dbReference type="NCBI Taxonomy" id="2798582"/>
    <lineage>
        <taxon>Bacteria</taxon>
        <taxon>Pseudomonadati</taxon>
        <taxon>Thermodesulfobacteriota</taxon>
        <taxon>Desulfuromonadia</taxon>
        <taxon>Geobacterales</taxon>
        <taxon>Geobacteraceae</taxon>
        <taxon>Geomonas</taxon>
    </lineage>
</organism>
<accession>A0ABS0YXR3</accession>
<evidence type="ECO:0000313" key="1">
    <source>
        <dbReference type="EMBL" id="MBJ6802532.1"/>
    </source>
</evidence>
<dbReference type="RefSeq" id="WP_199397000.1">
    <property type="nucleotide sequence ID" value="NZ_JAEMHK010000020.1"/>
</dbReference>
<proteinExistence type="predicted"/>
<dbReference type="InterPro" id="IPR021312">
    <property type="entry name" value="DUF2889"/>
</dbReference>
<protein>
    <submittedName>
        <fullName evidence="1">DUF2889 domain-containing protein</fullName>
    </submittedName>
</protein>
<keyword evidence="2" id="KW-1185">Reference proteome</keyword>
<evidence type="ECO:0000313" key="2">
    <source>
        <dbReference type="Proteomes" id="UP000641025"/>
    </source>
</evidence>